<dbReference type="GO" id="GO:0000976">
    <property type="term" value="F:transcription cis-regulatory region binding"/>
    <property type="evidence" value="ECO:0007669"/>
    <property type="project" value="TreeGrafter"/>
</dbReference>
<dbReference type="PANTHER" id="PTHR37534">
    <property type="entry name" value="TRANSCRIPTIONAL ACTIVATOR PROTEIN UGA3"/>
    <property type="match status" value="1"/>
</dbReference>
<dbReference type="Proteomes" id="UP001146351">
    <property type="component" value="Unassembled WGS sequence"/>
</dbReference>
<proteinExistence type="predicted"/>
<accession>A0A9W9HSU6</accession>
<keyword evidence="1" id="KW-0539">Nucleus</keyword>
<gene>
    <name evidence="2" type="ORF">N7492_009644</name>
</gene>
<dbReference type="EMBL" id="JAPQKO010000006">
    <property type="protein sequence ID" value="KAJ5156841.1"/>
    <property type="molecule type" value="Genomic_DNA"/>
</dbReference>
<dbReference type="PANTHER" id="PTHR37534:SF2">
    <property type="entry name" value="N-ACETYLTRANSFERASE DOMAIN-CONTAINING PROTEIN"/>
    <property type="match status" value="1"/>
</dbReference>
<name>A0A9W9HSU6_9EURO</name>
<dbReference type="GO" id="GO:0045944">
    <property type="term" value="P:positive regulation of transcription by RNA polymerase II"/>
    <property type="evidence" value="ECO:0007669"/>
    <property type="project" value="TreeGrafter"/>
</dbReference>
<organism evidence="2 3">
    <name type="scientific">Penicillium capsulatum</name>
    <dbReference type="NCBI Taxonomy" id="69766"/>
    <lineage>
        <taxon>Eukaryota</taxon>
        <taxon>Fungi</taxon>
        <taxon>Dikarya</taxon>
        <taxon>Ascomycota</taxon>
        <taxon>Pezizomycotina</taxon>
        <taxon>Eurotiomycetes</taxon>
        <taxon>Eurotiomycetidae</taxon>
        <taxon>Eurotiales</taxon>
        <taxon>Aspergillaceae</taxon>
        <taxon>Penicillium</taxon>
    </lineage>
</organism>
<evidence type="ECO:0000256" key="1">
    <source>
        <dbReference type="ARBA" id="ARBA00023242"/>
    </source>
</evidence>
<sequence length="386" mass="44691">MKQFDHCDDRRHFQLVVPRRAQHCPSLRNALFAVAARRMCRLPKYKTPQGILYHGQLLPDLKESSALEYMLRCIPDLVQFPDIQDPIHQENIMAATVILRQYEEMEEEMGDGETDADIYTDERVKFLAITQTIIDSMMASPLDYSNYSLANAAYWIVIRQEIYYALARESVPHLRFDSDRWRNASIPNNVIMFAGEVATWRWGQKLPDEWGNSDITILEEESLTSSLAARLKVKEQQLTQDCQGELDPILEIKADRCRGQIFPVVWYSFDVQVTAIQHFQLARMILIAENPNLEHASRTAHRKAEAQVRSIVLNLCGIAVHHLRVQPALLNAVIAITLYGEYFTNQEERDALIGIIDQTKDIHIWPMRKPYQTLQRRWEVLDSADL</sequence>
<evidence type="ECO:0000313" key="2">
    <source>
        <dbReference type="EMBL" id="KAJ5156841.1"/>
    </source>
</evidence>
<dbReference type="OrthoDB" id="4525710at2759"/>
<evidence type="ECO:0000313" key="3">
    <source>
        <dbReference type="Proteomes" id="UP001146351"/>
    </source>
</evidence>
<dbReference type="AlphaFoldDB" id="A0A9W9HSU6"/>
<comment type="caution">
    <text evidence="2">The sequence shown here is derived from an EMBL/GenBank/DDBJ whole genome shotgun (WGS) entry which is preliminary data.</text>
</comment>
<keyword evidence="3" id="KW-1185">Reference proteome</keyword>
<reference evidence="2" key="1">
    <citation type="submission" date="2022-11" db="EMBL/GenBank/DDBJ databases">
        <authorList>
            <person name="Petersen C."/>
        </authorList>
    </citation>
    <scope>NUCLEOTIDE SEQUENCE</scope>
    <source>
        <strain evidence="2">IBT 21917</strain>
    </source>
</reference>
<dbReference type="GO" id="GO:0005634">
    <property type="term" value="C:nucleus"/>
    <property type="evidence" value="ECO:0007669"/>
    <property type="project" value="TreeGrafter"/>
</dbReference>
<dbReference type="GO" id="GO:0003700">
    <property type="term" value="F:DNA-binding transcription factor activity"/>
    <property type="evidence" value="ECO:0007669"/>
    <property type="project" value="TreeGrafter"/>
</dbReference>
<reference evidence="2" key="2">
    <citation type="journal article" date="2023" name="IMA Fungus">
        <title>Comparative genomic study of the Penicillium genus elucidates a diverse pangenome and 15 lateral gene transfer events.</title>
        <authorList>
            <person name="Petersen C."/>
            <person name="Sorensen T."/>
            <person name="Nielsen M.R."/>
            <person name="Sondergaard T.E."/>
            <person name="Sorensen J.L."/>
            <person name="Fitzpatrick D.A."/>
            <person name="Frisvad J.C."/>
            <person name="Nielsen K.L."/>
        </authorList>
    </citation>
    <scope>NUCLEOTIDE SEQUENCE</scope>
    <source>
        <strain evidence="2">IBT 21917</strain>
    </source>
</reference>
<protein>
    <submittedName>
        <fullName evidence="2">Uncharacterized protein</fullName>
    </submittedName>
</protein>